<keyword evidence="3 6" id="KW-0805">Transcription regulation</keyword>
<dbReference type="AlphaFoldDB" id="A0A7S0HB09"/>
<evidence type="ECO:0000256" key="4">
    <source>
        <dbReference type="ARBA" id="ARBA00023163"/>
    </source>
</evidence>
<accession>A0A7S0HB09</accession>
<comment type="function">
    <text evidence="6">Component of the Mediator complex, a coactivator involved in the regulated transcription of nearly all RNA polymerase II-dependent genes. Mediator functions as a bridge to convey information from gene-specific regulatory proteins to the basal RNA polymerase II transcription machinery. Mediator is recruited to promoters by direct interactions with regulatory proteins and serves as a scaffold for the assembly of a functional preinitiation complex with RNA polymerase II and the general transcription factors.</text>
</comment>
<dbReference type="Pfam" id="PF04934">
    <property type="entry name" value="Med6"/>
    <property type="match status" value="1"/>
</dbReference>
<dbReference type="GO" id="GO:0006357">
    <property type="term" value="P:regulation of transcription by RNA polymerase II"/>
    <property type="evidence" value="ECO:0007669"/>
    <property type="project" value="InterPro"/>
</dbReference>
<dbReference type="GO" id="GO:0003712">
    <property type="term" value="F:transcription coregulator activity"/>
    <property type="evidence" value="ECO:0007669"/>
    <property type="project" value="InterPro"/>
</dbReference>
<dbReference type="InterPro" id="IPR038566">
    <property type="entry name" value="Mediator_Med6_sf"/>
</dbReference>
<dbReference type="EMBL" id="HBEO01008983">
    <property type="protein sequence ID" value="CAD8476321.1"/>
    <property type="molecule type" value="Transcribed_RNA"/>
</dbReference>
<feature type="compositionally biased region" description="Low complexity" evidence="7">
    <location>
        <begin position="318"/>
        <end position="332"/>
    </location>
</feature>
<keyword evidence="6" id="KW-0010">Activator</keyword>
<dbReference type="PANTHER" id="PTHR13104">
    <property type="entry name" value="MED-6-RELATED"/>
    <property type="match status" value="1"/>
</dbReference>
<comment type="similarity">
    <text evidence="2 6">Belongs to the Mediator complex subunit 6 family.</text>
</comment>
<evidence type="ECO:0000256" key="2">
    <source>
        <dbReference type="ARBA" id="ARBA00007526"/>
    </source>
</evidence>
<feature type="compositionally biased region" description="Low complexity" evidence="7">
    <location>
        <begin position="237"/>
        <end position="260"/>
    </location>
</feature>
<reference evidence="8" key="1">
    <citation type="submission" date="2021-01" db="EMBL/GenBank/DDBJ databases">
        <authorList>
            <person name="Corre E."/>
            <person name="Pelletier E."/>
            <person name="Niang G."/>
            <person name="Scheremetjew M."/>
            <person name="Finn R."/>
            <person name="Kale V."/>
            <person name="Holt S."/>
            <person name="Cochrane G."/>
            <person name="Meng A."/>
            <person name="Brown T."/>
            <person name="Cohen L."/>
        </authorList>
    </citation>
    <scope>NUCLEOTIDE SEQUENCE</scope>
    <source>
        <strain evidence="8">CCMP325</strain>
    </source>
</reference>
<name>A0A7S0HB09_9CRYP</name>
<proteinExistence type="inferred from homology"/>
<evidence type="ECO:0000256" key="6">
    <source>
        <dbReference type="RuleBase" id="RU364143"/>
    </source>
</evidence>
<evidence type="ECO:0000256" key="7">
    <source>
        <dbReference type="SAM" id="MobiDB-lite"/>
    </source>
</evidence>
<comment type="subunit">
    <text evidence="6">Component of the Mediator complex.</text>
</comment>
<keyword evidence="4 6" id="KW-0804">Transcription</keyword>
<dbReference type="InterPro" id="IPR007018">
    <property type="entry name" value="Mediator_Med6"/>
</dbReference>
<sequence length="332" mass="35824">MAAEGGDSAAVDFESDLHQIWRDDRWLSENVLNDFTALDYFSHSHWYDPSCLTAHFNMQNQLSGGKLDRQYLKRMAGIDFEMARSDVQGKGVYVIDKVRRVKDPNAKDGITQSRLASYYVTADGWVYMCPPIQKLVDSKLQMMSYFLKKALEHTSSHYSFSLTAGHALNKPSNQKSEEWKPITCFGASALKPQAVDKEQVEDAKMVEKMLKSISKLYPIIIPPEAAAPPADQNSQQAATATTPSAASSSIPATSTATPATGALPVSGVSTGMGAGGVQATSAGMQQGMAMNAMTSAATSMGGMNPAIGMQAGQKRPGMMMPTSMPMTKKSRN</sequence>
<evidence type="ECO:0000313" key="8">
    <source>
        <dbReference type="EMBL" id="CAD8476321.1"/>
    </source>
</evidence>
<evidence type="ECO:0000256" key="1">
    <source>
        <dbReference type="ARBA" id="ARBA00004123"/>
    </source>
</evidence>
<organism evidence="8">
    <name type="scientific">Hanusia phi</name>
    <dbReference type="NCBI Taxonomy" id="3032"/>
    <lineage>
        <taxon>Eukaryota</taxon>
        <taxon>Cryptophyceae</taxon>
        <taxon>Pyrenomonadales</taxon>
        <taxon>Geminigeraceae</taxon>
        <taxon>Hanusia</taxon>
    </lineage>
</organism>
<dbReference type="GO" id="GO:0016592">
    <property type="term" value="C:mediator complex"/>
    <property type="evidence" value="ECO:0007669"/>
    <property type="project" value="InterPro"/>
</dbReference>
<feature type="region of interest" description="Disordered" evidence="7">
    <location>
        <begin position="312"/>
        <end position="332"/>
    </location>
</feature>
<evidence type="ECO:0000256" key="5">
    <source>
        <dbReference type="ARBA" id="ARBA00023242"/>
    </source>
</evidence>
<feature type="region of interest" description="Disordered" evidence="7">
    <location>
        <begin position="226"/>
        <end position="261"/>
    </location>
</feature>
<dbReference type="Gene3D" id="3.10.450.580">
    <property type="entry name" value="Mediator complex, subunit Med6"/>
    <property type="match status" value="1"/>
</dbReference>
<comment type="subcellular location">
    <subcellularLocation>
        <location evidence="1 6">Nucleus</location>
    </subcellularLocation>
</comment>
<gene>
    <name evidence="6" type="primary">MED6</name>
    <name evidence="8" type="ORF">HPHI1048_LOCUS6269</name>
</gene>
<evidence type="ECO:0000256" key="3">
    <source>
        <dbReference type="ARBA" id="ARBA00023015"/>
    </source>
</evidence>
<protein>
    <recommendedName>
        <fullName evidence="6">Mediator of RNA polymerase II transcription subunit 6</fullName>
    </recommendedName>
    <alternativeName>
        <fullName evidence="6">Mediator complex subunit 6</fullName>
    </alternativeName>
</protein>
<keyword evidence="5 6" id="KW-0539">Nucleus</keyword>